<dbReference type="GO" id="GO:0016075">
    <property type="term" value="P:rRNA catabolic process"/>
    <property type="evidence" value="ECO:0007669"/>
    <property type="project" value="TreeGrafter"/>
</dbReference>
<accession>A0A9E7FIH8</accession>
<evidence type="ECO:0000256" key="6">
    <source>
        <dbReference type="ARBA" id="ARBA00042523"/>
    </source>
</evidence>
<keyword evidence="5" id="KW-0271">Exosome</keyword>
<dbReference type="OrthoDB" id="272245at2759"/>
<name>A0A9E7FIH8_9LILI</name>
<keyword evidence="10" id="KW-1185">Reference proteome</keyword>
<dbReference type="GO" id="GO:0034475">
    <property type="term" value="P:U4 snRNA 3'-end processing"/>
    <property type="evidence" value="ECO:0007669"/>
    <property type="project" value="TreeGrafter"/>
</dbReference>
<dbReference type="CDD" id="cd11367">
    <property type="entry name" value="RNase_PH_RRP42"/>
    <property type="match status" value="1"/>
</dbReference>
<dbReference type="Gene3D" id="3.30.230.70">
    <property type="entry name" value="GHMP Kinase, N-terminal domain"/>
    <property type="match status" value="1"/>
</dbReference>
<feature type="domain" description="Exoribonuclease phosphorolytic" evidence="7">
    <location>
        <begin position="196"/>
        <end position="335"/>
    </location>
</feature>
<evidence type="ECO:0000256" key="5">
    <source>
        <dbReference type="ARBA" id="ARBA00022835"/>
    </source>
</evidence>
<dbReference type="GO" id="GO:0005730">
    <property type="term" value="C:nucleolus"/>
    <property type="evidence" value="ECO:0007669"/>
    <property type="project" value="UniProtKB-SubCell"/>
</dbReference>
<sequence>MVATVVGLRGLRPGRAASGVRLPGLAPRRSDGGAAEVIREGQSLQRNPLAYPPASPRRSLPFSSSRPPLHSSLLPCPDEVFIFLAPTAHPLRCLALWFPAAQPSAAPTYSRQRVAPPLLPSGYCGLVSSLRRLGWRPAAYCSSPPSRLRISLSHRRALVGSATGKRMVGLSEGEKRFIWGGIAQDLRTDGRQRLHYRPISVETGVIPQANGSARVRLGATDVIVSIKAELGKPHPLQPDKGKVAIFIDCSPTAAPMFEGRGGEELSTELSFALQRCLLGGRSGAGAGIDLSSLLIVEGKVCWDLYIDGLVVSSDGNLLDALAAAIKVALSNAGIPKVTVNLGASPNGQPDVDVSDEEFLQFDTSGVPVVVTLTKVGKHYIVDATSEEESQMSSAVSISVNRHGHICGLTKRGGAGLDPSVILDMISVAKHVGEQLMSLLDSEIAAAEASAEDQ</sequence>
<dbReference type="EMBL" id="CP097506">
    <property type="protein sequence ID" value="URD94767.1"/>
    <property type="molecule type" value="Genomic_DNA"/>
</dbReference>
<dbReference type="InterPro" id="IPR027408">
    <property type="entry name" value="PNPase/RNase_PH_dom_sf"/>
</dbReference>
<keyword evidence="4" id="KW-0963">Cytoplasm</keyword>
<dbReference type="InterPro" id="IPR015847">
    <property type="entry name" value="ExoRNase_PH_dom2"/>
</dbReference>
<dbReference type="GO" id="GO:0034476">
    <property type="term" value="P:U5 snRNA 3'-end processing"/>
    <property type="evidence" value="ECO:0007669"/>
    <property type="project" value="TreeGrafter"/>
</dbReference>
<evidence type="ECO:0000313" key="10">
    <source>
        <dbReference type="Proteomes" id="UP001055439"/>
    </source>
</evidence>
<dbReference type="FunFam" id="3.30.230.70:FF:000016">
    <property type="entry name" value="Exosome complex component RRP42"/>
    <property type="match status" value="1"/>
</dbReference>
<dbReference type="InterPro" id="IPR001247">
    <property type="entry name" value="ExoRNase_PH_dom1"/>
</dbReference>
<comment type="similarity">
    <text evidence="3">Belongs to the RNase PH family.</text>
</comment>
<organism evidence="9 10">
    <name type="scientific">Musa troglodytarum</name>
    <name type="common">fe'i banana</name>
    <dbReference type="NCBI Taxonomy" id="320322"/>
    <lineage>
        <taxon>Eukaryota</taxon>
        <taxon>Viridiplantae</taxon>
        <taxon>Streptophyta</taxon>
        <taxon>Embryophyta</taxon>
        <taxon>Tracheophyta</taxon>
        <taxon>Spermatophyta</taxon>
        <taxon>Magnoliopsida</taxon>
        <taxon>Liliopsida</taxon>
        <taxon>Zingiberales</taxon>
        <taxon>Musaceae</taxon>
        <taxon>Musa</taxon>
    </lineage>
</organism>
<dbReference type="PANTHER" id="PTHR11097">
    <property type="entry name" value="EXOSOME COMPLEX EXONUCLEASE RIBOSOMAL RNA PROCESSING PROTEIN"/>
    <property type="match status" value="1"/>
</dbReference>
<evidence type="ECO:0000256" key="2">
    <source>
        <dbReference type="ARBA" id="ARBA00004604"/>
    </source>
</evidence>
<feature type="domain" description="Exoribonuclease phosphorolytic" evidence="8">
    <location>
        <begin position="365"/>
        <end position="429"/>
    </location>
</feature>
<evidence type="ECO:0000259" key="8">
    <source>
        <dbReference type="Pfam" id="PF03725"/>
    </source>
</evidence>
<dbReference type="AlphaFoldDB" id="A0A9E7FIH8"/>
<dbReference type="Pfam" id="PF03725">
    <property type="entry name" value="RNase_PH_C"/>
    <property type="match status" value="1"/>
</dbReference>
<evidence type="ECO:0000256" key="1">
    <source>
        <dbReference type="ARBA" id="ARBA00004496"/>
    </source>
</evidence>
<comment type="subcellular location">
    <subcellularLocation>
        <location evidence="1">Cytoplasm</location>
    </subcellularLocation>
    <subcellularLocation>
        <location evidence="2">Nucleus</location>
        <location evidence="2">Nucleolus</location>
    </subcellularLocation>
</comment>
<dbReference type="GO" id="GO:0000467">
    <property type="term" value="P:exonucleolytic trimming to generate mature 3'-end of 5.8S rRNA from tricistronic rRNA transcript (SSU-rRNA, 5.8S rRNA, LSU-rRNA)"/>
    <property type="evidence" value="ECO:0007669"/>
    <property type="project" value="TreeGrafter"/>
</dbReference>
<gene>
    <name evidence="9" type="ORF">MUK42_29292</name>
</gene>
<dbReference type="GO" id="GO:0035925">
    <property type="term" value="F:mRNA 3'-UTR AU-rich region binding"/>
    <property type="evidence" value="ECO:0007669"/>
    <property type="project" value="TreeGrafter"/>
</dbReference>
<dbReference type="InterPro" id="IPR050590">
    <property type="entry name" value="Exosome_comp_Rrp42_subfam"/>
</dbReference>
<reference evidence="9" key="1">
    <citation type="submission" date="2022-05" db="EMBL/GenBank/DDBJ databases">
        <title>The Musa troglodytarum L. genome provides insights into the mechanism of non-climacteric behaviour and enrichment of carotenoids.</title>
        <authorList>
            <person name="Wang J."/>
        </authorList>
    </citation>
    <scope>NUCLEOTIDE SEQUENCE</scope>
    <source>
        <tissue evidence="9">Leaf</tissue>
    </source>
</reference>
<dbReference type="GO" id="GO:0071028">
    <property type="term" value="P:nuclear mRNA surveillance"/>
    <property type="evidence" value="ECO:0007669"/>
    <property type="project" value="TreeGrafter"/>
</dbReference>
<dbReference type="PANTHER" id="PTHR11097:SF8">
    <property type="entry name" value="EXOSOME COMPLEX COMPONENT RRP42"/>
    <property type="match status" value="1"/>
</dbReference>
<dbReference type="GO" id="GO:0071035">
    <property type="term" value="P:nuclear polyadenylation-dependent rRNA catabolic process"/>
    <property type="evidence" value="ECO:0007669"/>
    <property type="project" value="TreeGrafter"/>
</dbReference>
<dbReference type="Pfam" id="PF01138">
    <property type="entry name" value="RNase_PH"/>
    <property type="match status" value="1"/>
</dbReference>
<dbReference type="SUPFAM" id="SSF55666">
    <property type="entry name" value="Ribonuclease PH domain 2-like"/>
    <property type="match status" value="1"/>
</dbReference>
<dbReference type="GO" id="GO:0000177">
    <property type="term" value="C:cytoplasmic exosome (RNase complex)"/>
    <property type="evidence" value="ECO:0007669"/>
    <property type="project" value="TreeGrafter"/>
</dbReference>
<dbReference type="GO" id="GO:0034473">
    <property type="term" value="P:U1 snRNA 3'-end processing"/>
    <property type="evidence" value="ECO:0007669"/>
    <property type="project" value="TreeGrafter"/>
</dbReference>
<dbReference type="InterPro" id="IPR020568">
    <property type="entry name" value="Ribosomal_Su5_D2-typ_SF"/>
</dbReference>
<evidence type="ECO:0000256" key="4">
    <source>
        <dbReference type="ARBA" id="ARBA00022490"/>
    </source>
</evidence>
<evidence type="ECO:0000313" key="9">
    <source>
        <dbReference type="EMBL" id="URD94767.1"/>
    </source>
</evidence>
<dbReference type="GO" id="GO:0071038">
    <property type="term" value="P:TRAMP-dependent tRNA surveillance pathway"/>
    <property type="evidence" value="ECO:0007669"/>
    <property type="project" value="TreeGrafter"/>
</dbReference>
<evidence type="ECO:0000256" key="3">
    <source>
        <dbReference type="ARBA" id="ARBA00006678"/>
    </source>
</evidence>
<protein>
    <recommendedName>
        <fullName evidence="6">Ribosomal RNA-processing protein 42</fullName>
    </recommendedName>
</protein>
<proteinExistence type="inferred from homology"/>
<dbReference type="Proteomes" id="UP001055439">
    <property type="component" value="Chromosome 4"/>
</dbReference>
<dbReference type="SUPFAM" id="SSF54211">
    <property type="entry name" value="Ribosomal protein S5 domain 2-like"/>
    <property type="match status" value="1"/>
</dbReference>
<dbReference type="GO" id="GO:0000176">
    <property type="term" value="C:nuclear exosome (RNase complex)"/>
    <property type="evidence" value="ECO:0007669"/>
    <property type="project" value="TreeGrafter"/>
</dbReference>
<dbReference type="InterPro" id="IPR036345">
    <property type="entry name" value="ExoRNase_PH_dom2_sf"/>
</dbReference>
<evidence type="ECO:0000259" key="7">
    <source>
        <dbReference type="Pfam" id="PF01138"/>
    </source>
</evidence>